<reference evidence="1" key="1">
    <citation type="submission" date="2020-11" db="EMBL/GenBank/DDBJ databases">
        <authorList>
            <consortium name="DOE Joint Genome Institute"/>
            <person name="Ahrendt S."/>
            <person name="Riley R."/>
            <person name="Andreopoulos W."/>
            <person name="Labutti K."/>
            <person name="Pangilinan J."/>
            <person name="Ruiz-Duenas F.J."/>
            <person name="Barrasa J.M."/>
            <person name="Sanchez-Garcia M."/>
            <person name="Camarero S."/>
            <person name="Miyauchi S."/>
            <person name="Serrano A."/>
            <person name="Linde D."/>
            <person name="Babiker R."/>
            <person name="Drula E."/>
            <person name="Ayuso-Fernandez I."/>
            <person name="Pacheco R."/>
            <person name="Padilla G."/>
            <person name="Ferreira P."/>
            <person name="Barriuso J."/>
            <person name="Kellner H."/>
            <person name="Castanera R."/>
            <person name="Alfaro M."/>
            <person name="Ramirez L."/>
            <person name="Pisabarro A.G."/>
            <person name="Kuo A."/>
            <person name="Tritt A."/>
            <person name="Lipzen A."/>
            <person name="He G."/>
            <person name="Yan M."/>
            <person name="Ng V."/>
            <person name="Cullen D."/>
            <person name="Martin F."/>
            <person name="Rosso M.-N."/>
            <person name="Henrissat B."/>
            <person name="Hibbett D."/>
            <person name="Martinez A.T."/>
            <person name="Grigoriev I.V."/>
        </authorList>
    </citation>
    <scope>NUCLEOTIDE SEQUENCE</scope>
    <source>
        <strain evidence="1">AH 40177</strain>
    </source>
</reference>
<dbReference type="EMBL" id="JADNRY010000017">
    <property type="protein sequence ID" value="KAF9073554.1"/>
    <property type="molecule type" value="Genomic_DNA"/>
</dbReference>
<keyword evidence="2" id="KW-1185">Reference proteome</keyword>
<comment type="caution">
    <text evidence="1">The sequence shown here is derived from an EMBL/GenBank/DDBJ whole genome shotgun (WGS) entry which is preliminary data.</text>
</comment>
<evidence type="ECO:0000313" key="2">
    <source>
        <dbReference type="Proteomes" id="UP000772434"/>
    </source>
</evidence>
<dbReference type="AlphaFoldDB" id="A0A9P5Q2E7"/>
<accession>A0A9P5Q2E7</accession>
<proteinExistence type="predicted"/>
<evidence type="ECO:0000313" key="1">
    <source>
        <dbReference type="EMBL" id="KAF9073554.1"/>
    </source>
</evidence>
<protein>
    <submittedName>
        <fullName evidence="1">Uncharacterized protein</fullName>
    </submittedName>
</protein>
<gene>
    <name evidence="1" type="ORF">BDP27DRAFT_283905</name>
</gene>
<dbReference type="OrthoDB" id="3122691at2759"/>
<organism evidence="1 2">
    <name type="scientific">Rhodocollybia butyracea</name>
    <dbReference type="NCBI Taxonomy" id="206335"/>
    <lineage>
        <taxon>Eukaryota</taxon>
        <taxon>Fungi</taxon>
        <taxon>Dikarya</taxon>
        <taxon>Basidiomycota</taxon>
        <taxon>Agaricomycotina</taxon>
        <taxon>Agaricomycetes</taxon>
        <taxon>Agaricomycetidae</taxon>
        <taxon>Agaricales</taxon>
        <taxon>Marasmiineae</taxon>
        <taxon>Omphalotaceae</taxon>
        <taxon>Rhodocollybia</taxon>
    </lineage>
</organism>
<sequence length="391" mass="44676">MFEEENRIWHTSHRIPAESCEFLVALDVVHPSVLPLPTLKSVPQAQLPAPTQLAKATKASSSQLAMQDLLKHMGIHLRSTSIKDIDWSDCVHNNITMDTISVHPEWVYSFIHQMSRRRELSTRGFHFLRDHVAGFGDVMLTESIYDRFVCNDDKPIITSTGQTPMSRSSESASYISTLNPSASTSWTETQILDLLKFSFNLDVATRNHQGNQQPELTAQHLPRGLGIPIIITDSVTWYSLKPDASLFRGLEPYLLVEVESQSKTNGYHRMLLYGASLVRWISWVCQYRFILPLLFVYMRGSVKLSYMYEHDDGKIQFVQPSESYNINARTSRLKLFTTIFNIVDREPIQDLYSILRPQIFSFREIIPRALTITTGNPDDSGHLSPILHPPR</sequence>
<dbReference type="Proteomes" id="UP000772434">
    <property type="component" value="Unassembled WGS sequence"/>
</dbReference>
<name>A0A9P5Q2E7_9AGAR</name>